<sequence>MDDPAVAGLAAVLSPAGQALLASLPPYDDEGALALGQRLRAAGHDPVLVAGALTQSRLRARARAKFGPFADDMLFTAAGLEQATRLEVAARHARRFAATGVRRAADLGCGVGGDALALAGLGVDVLAVDRDEPTAAVAAANLRRFPGSEVRCEDVAATDLTGVDGAWLDPARRDAAGRRVLDPRRASPPLSFAVELAQRLPVGVKTAPGIDHDLVPGAVGDAPAGGAWECQWTSVDGDVVEAALWSPALARPGVRRSAVVVRAGAAAVVDDAHDPFAGGAPPVGPVGGYLYEPDGAVVRAGLVGAVVAALDGRLVDPSIAYVTADRHLELPSATGYAVDEVLPFGLKPLRARLRERGVGRLVVKKRGTAVEPEELRRRLGRLEGPHEAVVVLTRVAGRQSALLCRALPRPAA</sequence>
<protein>
    <submittedName>
        <fullName evidence="2">SAM-dependent methyltransferase</fullName>
    </submittedName>
</protein>
<dbReference type="AlphaFoldDB" id="A0A849C253"/>
<dbReference type="Pfam" id="PF18096">
    <property type="entry name" value="Thump_like"/>
    <property type="match status" value="1"/>
</dbReference>
<keyword evidence="2" id="KW-0489">Methyltransferase</keyword>
<reference evidence="2 3" key="1">
    <citation type="submission" date="2020-05" db="EMBL/GenBank/DDBJ databases">
        <title>MicrobeNet Type strains.</title>
        <authorList>
            <person name="Nicholson A.C."/>
        </authorList>
    </citation>
    <scope>NUCLEOTIDE SEQUENCE [LARGE SCALE GENOMIC DNA]</scope>
    <source>
        <strain evidence="2 3">JCM 14547</strain>
    </source>
</reference>
<feature type="domain" description="THUMP-like" evidence="1">
    <location>
        <begin position="334"/>
        <end position="405"/>
    </location>
</feature>
<evidence type="ECO:0000313" key="3">
    <source>
        <dbReference type="Proteomes" id="UP000555552"/>
    </source>
</evidence>
<dbReference type="GO" id="GO:0008168">
    <property type="term" value="F:methyltransferase activity"/>
    <property type="evidence" value="ECO:0007669"/>
    <property type="project" value="UniProtKB-KW"/>
</dbReference>
<accession>A0A849C253</accession>
<dbReference type="EMBL" id="JABEMA010000189">
    <property type="protein sequence ID" value="NNH23748.1"/>
    <property type="molecule type" value="Genomic_DNA"/>
</dbReference>
<gene>
    <name evidence="2" type="ORF">HLB09_11730</name>
</gene>
<dbReference type="Proteomes" id="UP000555552">
    <property type="component" value="Unassembled WGS sequence"/>
</dbReference>
<evidence type="ECO:0000313" key="2">
    <source>
        <dbReference type="EMBL" id="NNH23748.1"/>
    </source>
</evidence>
<organism evidence="2 3">
    <name type="scientific">Pseudokineococcus marinus</name>
    <dbReference type="NCBI Taxonomy" id="351215"/>
    <lineage>
        <taxon>Bacteria</taxon>
        <taxon>Bacillati</taxon>
        <taxon>Actinomycetota</taxon>
        <taxon>Actinomycetes</taxon>
        <taxon>Kineosporiales</taxon>
        <taxon>Kineosporiaceae</taxon>
        <taxon>Pseudokineococcus</taxon>
    </lineage>
</organism>
<keyword evidence="2" id="KW-0808">Transferase</keyword>
<comment type="caution">
    <text evidence="2">The sequence shown here is derived from an EMBL/GenBank/DDBJ whole genome shotgun (WGS) entry which is preliminary data.</text>
</comment>
<dbReference type="GO" id="GO:0032259">
    <property type="term" value="P:methylation"/>
    <property type="evidence" value="ECO:0007669"/>
    <property type="project" value="UniProtKB-KW"/>
</dbReference>
<evidence type="ECO:0000259" key="1">
    <source>
        <dbReference type="Pfam" id="PF18096"/>
    </source>
</evidence>
<dbReference type="InterPro" id="IPR041497">
    <property type="entry name" value="Thump-like"/>
</dbReference>
<dbReference type="RefSeq" id="WP_171203547.1">
    <property type="nucleotide sequence ID" value="NZ_BAAANP010000029.1"/>
</dbReference>
<keyword evidence="3" id="KW-1185">Reference proteome</keyword>
<dbReference type="CDD" id="cd02440">
    <property type="entry name" value="AdoMet_MTases"/>
    <property type="match status" value="1"/>
</dbReference>
<name>A0A849C253_9ACTN</name>
<dbReference type="SUPFAM" id="SSF53335">
    <property type="entry name" value="S-adenosyl-L-methionine-dependent methyltransferases"/>
    <property type="match status" value="1"/>
</dbReference>
<dbReference type="Gene3D" id="3.40.50.150">
    <property type="entry name" value="Vaccinia Virus protein VP39"/>
    <property type="match status" value="1"/>
</dbReference>
<dbReference type="InterPro" id="IPR029063">
    <property type="entry name" value="SAM-dependent_MTases_sf"/>
</dbReference>
<proteinExistence type="predicted"/>